<gene>
    <name evidence="4" type="ORF">ACFP4F_16065</name>
</gene>
<dbReference type="Pfam" id="PF08223">
    <property type="entry name" value="PaaX_C"/>
    <property type="match status" value="1"/>
</dbReference>
<dbReference type="InterPro" id="IPR013225">
    <property type="entry name" value="PaaX_C"/>
</dbReference>
<dbReference type="RefSeq" id="WP_051861446.1">
    <property type="nucleotide sequence ID" value="NZ_JBHSPX010000004.1"/>
</dbReference>
<dbReference type="PIRSF" id="PIRSF020623">
    <property type="entry name" value="PaaX"/>
    <property type="match status" value="1"/>
</dbReference>
<proteinExistence type="predicted"/>
<sequence length="276" mass="30719">MEDTGTSSGTGHRRRPQQLLLALLGTFVLDRREEPTPSRVFIELLGDLGVNEMATRATLSRMVGKGLLDKRKDGRIVVYGLTAEAEKMIRDAGKRVRSSSPFTPADDTWTLFTFSLPESRREARDQLRARLVWAGFGCLRDGLWIAPGRPDLDDALSPLTDSMADVGGFLAQPLPGTPMTAFVERAWDLVGLRAEHDRFLDRWGRGSVPRGNPAMVLTSLVADWLQLLRADPGLPARYLPADWPSSKSSDTYWNLWEQLEKPAHDAFDELAGSARF</sequence>
<dbReference type="Gene3D" id="1.20.58.1460">
    <property type="match status" value="1"/>
</dbReference>
<dbReference type="Gene3D" id="3.30.70.2650">
    <property type="match status" value="1"/>
</dbReference>
<dbReference type="Pfam" id="PF20803">
    <property type="entry name" value="PaaX_M"/>
    <property type="match status" value="1"/>
</dbReference>
<evidence type="ECO:0000313" key="5">
    <source>
        <dbReference type="Proteomes" id="UP001596139"/>
    </source>
</evidence>
<dbReference type="Proteomes" id="UP001596139">
    <property type="component" value="Unassembled WGS sequence"/>
</dbReference>
<dbReference type="InterPro" id="IPR036388">
    <property type="entry name" value="WH-like_DNA-bd_sf"/>
</dbReference>
<organism evidence="4 5">
    <name type="scientific">Streptomyces ochraceiscleroticus</name>
    <dbReference type="NCBI Taxonomy" id="47761"/>
    <lineage>
        <taxon>Bacteria</taxon>
        <taxon>Bacillati</taxon>
        <taxon>Actinomycetota</taxon>
        <taxon>Actinomycetes</taxon>
        <taxon>Kitasatosporales</taxon>
        <taxon>Streptomycetaceae</taxon>
        <taxon>Streptomyces</taxon>
    </lineage>
</organism>
<accession>A0ABW1MLA3</accession>
<feature type="domain" description="Transcriptional repressor PaaX-like C-terminal" evidence="2">
    <location>
        <begin position="187"/>
        <end position="267"/>
    </location>
</feature>
<feature type="domain" description="Transcriptional repressor PaaX-like N-terminal" evidence="1">
    <location>
        <begin position="18"/>
        <end position="84"/>
    </location>
</feature>
<evidence type="ECO:0000313" key="4">
    <source>
        <dbReference type="EMBL" id="MFC6064055.1"/>
    </source>
</evidence>
<name>A0ABW1MLA3_9ACTN</name>
<dbReference type="InterPro" id="IPR011965">
    <property type="entry name" value="PaaX_trns_reg"/>
</dbReference>
<dbReference type="InterPro" id="IPR036390">
    <property type="entry name" value="WH_DNA-bd_sf"/>
</dbReference>
<keyword evidence="5" id="KW-1185">Reference proteome</keyword>
<evidence type="ECO:0000259" key="1">
    <source>
        <dbReference type="Pfam" id="PF07848"/>
    </source>
</evidence>
<dbReference type="SUPFAM" id="SSF46785">
    <property type="entry name" value="Winged helix' DNA-binding domain"/>
    <property type="match status" value="1"/>
</dbReference>
<dbReference type="InterPro" id="IPR048846">
    <property type="entry name" value="PaaX-like_central"/>
</dbReference>
<evidence type="ECO:0000259" key="3">
    <source>
        <dbReference type="Pfam" id="PF20803"/>
    </source>
</evidence>
<dbReference type="PANTHER" id="PTHR30319">
    <property type="entry name" value="PHENYLACETIC ACID REGULATOR-RELATED TRANSCRIPTIONAL REPRESSOR"/>
    <property type="match status" value="1"/>
</dbReference>
<reference evidence="5" key="1">
    <citation type="journal article" date="2019" name="Int. J. Syst. Evol. Microbiol.">
        <title>The Global Catalogue of Microorganisms (GCM) 10K type strain sequencing project: providing services to taxonomists for standard genome sequencing and annotation.</title>
        <authorList>
            <consortium name="The Broad Institute Genomics Platform"/>
            <consortium name="The Broad Institute Genome Sequencing Center for Infectious Disease"/>
            <person name="Wu L."/>
            <person name="Ma J."/>
        </authorList>
    </citation>
    <scope>NUCLEOTIDE SEQUENCE [LARGE SCALE GENOMIC DNA]</scope>
    <source>
        <strain evidence="5">CGMCC 1.15180</strain>
    </source>
</reference>
<dbReference type="Gene3D" id="1.10.10.10">
    <property type="entry name" value="Winged helix-like DNA-binding domain superfamily/Winged helix DNA-binding domain"/>
    <property type="match status" value="1"/>
</dbReference>
<comment type="caution">
    <text evidence="4">The sequence shown here is derived from an EMBL/GenBank/DDBJ whole genome shotgun (WGS) entry which is preliminary data.</text>
</comment>
<dbReference type="Pfam" id="PF07848">
    <property type="entry name" value="PaaX"/>
    <property type="match status" value="1"/>
</dbReference>
<dbReference type="InterPro" id="IPR012906">
    <property type="entry name" value="PaaX-like_N"/>
</dbReference>
<dbReference type="EMBL" id="JBHSPX010000004">
    <property type="protein sequence ID" value="MFC6064055.1"/>
    <property type="molecule type" value="Genomic_DNA"/>
</dbReference>
<protein>
    <submittedName>
        <fullName evidence="4">PaaX family transcriptional regulator C-terminal domain-containing protein</fullName>
    </submittedName>
</protein>
<dbReference type="PANTHER" id="PTHR30319:SF1">
    <property type="entry name" value="TRANSCRIPTIONAL REPRESSOR PAAX"/>
    <property type="match status" value="1"/>
</dbReference>
<feature type="domain" description="Transcriptional repressor PaaX-like central Cas2-like" evidence="3">
    <location>
        <begin position="104"/>
        <end position="148"/>
    </location>
</feature>
<evidence type="ECO:0000259" key="2">
    <source>
        <dbReference type="Pfam" id="PF08223"/>
    </source>
</evidence>